<feature type="transmembrane region" description="Helical" evidence="2">
    <location>
        <begin position="153"/>
        <end position="173"/>
    </location>
</feature>
<dbReference type="AlphaFoldDB" id="A0A161VC92"/>
<feature type="transmembrane region" description="Helical" evidence="2">
    <location>
        <begin position="93"/>
        <end position="123"/>
    </location>
</feature>
<feature type="domain" description="Phosphatidic acid phosphatase type 2/haloperoxidase" evidence="3">
    <location>
        <begin position="187"/>
        <end position="300"/>
    </location>
</feature>
<name>A0A161VC92_9HYPH</name>
<keyword evidence="2" id="KW-0812">Transmembrane</keyword>
<dbReference type="InterPro" id="IPR036938">
    <property type="entry name" value="PAP2/HPO_sf"/>
</dbReference>
<gene>
    <name evidence="4" type="ORF">PsAD2_00207</name>
</gene>
<dbReference type="PANTHER" id="PTHR14969">
    <property type="entry name" value="SPHINGOSINE-1-PHOSPHATE PHOSPHOHYDROLASE"/>
    <property type="match status" value="1"/>
</dbReference>
<dbReference type="PATRIC" id="fig|989403.3.peg.220"/>
<dbReference type="Pfam" id="PF01569">
    <property type="entry name" value="PAP2"/>
    <property type="match status" value="1"/>
</dbReference>
<feature type="transmembrane region" description="Helical" evidence="2">
    <location>
        <begin position="285"/>
        <end position="304"/>
    </location>
</feature>
<feature type="transmembrane region" description="Helical" evidence="2">
    <location>
        <begin position="261"/>
        <end position="279"/>
    </location>
</feature>
<keyword evidence="5" id="KW-1185">Reference proteome</keyword>
<proteinExistence type="predicted"/>
<keyword evidence="2" id="KW-1133">Transmembrane helix</keyword>
<dbReference type="EMBL" id="LMCB01000002">
    <property type="protein sequence ID" value="KZL21786.1"/>
    <property type="molecule type" value="Genomic_DNA"/>
</dbReference>
<feature type="compositionally biased region" description="Basic and acidic residues" evidence="1">
    <location>
        <begin position="9"/>
        <end position="21"/>
    </location>
</feature>
<dbReference type="InterPro" id="IPR000326">
    <property type="entry name" value="PAP2/HPO"/>
</dbReference>
<dbReference type="Gene3D" id="1.20.144.10">
    <property type="entry name" value="Phosphatidic acid phosphatase type 2/haloperoxidase"/>
    <property type="match status" value="1"/>
</dbReference>
<feature type="region of interest" description="Disordered" evidence="1">
    <location>
        <begin position="1"/>
        <end position="47"/>
    </location>
</feature>
<dbReference type="Proteomes" id="UP000076577">
    <property type="component" value="Unassembled WGS sequence"/>
</dbReference>
<accession>A0A161VC92</accession>
<dbReference type="SMART" id="SM00014">
    <property type="entry name" value="acidPPc"/>
    <property type="match status" value="1"/>
</dbReference>
<dbReference type="STRING" id="989403.SAMN05421798_104201"/>
<dbReference type="SUPFAM" id="SSF48317">
    <property type="entry name" value="Acid phosphatase/Vanadium-dependent haloperoxidase"/>
    <property type="match status" value="1"/>
</dbReference>
<dbReference type="OrthoDB" id="9780507at2"/>
<dbReference type="RefSeq" id="WP_068000886.1">
    <property type="nucleotide sequence ID" value="NZ_FOFM01000004.1"/>
</dbReference>
<comment type="caution">
    <text evidence="4">The sequence shown here is derived from an EMBL/GenBank/DDBJ whole genome shotgun (WGS) entry which is preliminary data.</text>
</comment>
<evidence type="ECO:0000313" key="4">
    <source>
        <dbReference type="EMBL" id="KZL21786.1"/>
    </source>
</evidence>
<evidence type="ECO:0000256" key="1">
    <source>
        <dbReference type="SAM" id="MobiDB-lite"/>
    </source>
</evidence>
<evidence type="ECO:0000256" key="2">
    <source>
        <dbReference type="SAM" id="Phobius"/>
    </source>
</evidence>
<evidence type="ECO:0000313" key="5">
    <source>
        <dbReference type="Proteomes" id="UP000076577"/>
    </source>
</evidence>
<keyword evidence="2" id="KW-0472">Membrane</keyword>
<feature type="transmembrane region" description="Helical" evidence="2">
    <location>
        <begin position="185"/>
        <end position="207"/>
    </location>
</feature>
<sequence>MNDDGYADTLERPVQKPHISDDAPAVELGLEQDRGKDAPAGNRTADDDFRFSDDQGSAAFKRLKAGLRAVLDNAQLHFVKLRIILRNRRARRLVGVPALPAVLKFQNIAALLLALCGIAMVFLDHSSPIWARQLPVAYHNIFEGITDIGKSDWILFPTGLWILAMTFGDWQRLRFRRKMILSSMTLYGAFLFFVVAVSGLLAILLKWNIGRARPILFDEKGPMAFDLFAWQAKFSSLPSGHSTTAGALIVALALLAPRYRWLFLVAGSWVAMSRIIVGAHYPSDVIAGLVVGGAFSYLCARWMARRRLGFKYARDGKIVPTGAIKLTQGWRAFVNADNARTRNVYGRSHKP</sequence>
<protein>
    <submittedName>
        <fullName evidence="4">Phosphatidylglycerophosphatase B</fullName>
    </submittedName>
</protein>
<evidence type="ECO:0000259" key="3">
    <source>
        <dbReference type="SMART" id="SM00014"/>
    </source>
</evidence>
<feature type="transmembrane region" description="Helical" evidence="2">
    <location>
        <begin position="227"/>
        <end position="254"/>
    </location>
</feature>
<organism evidence="4 5">
    <name type="scientific">Pseudovibrio axinellae</name>
    <dbReference type="NCBI Taxonomy" id="989403"/>
    <lineage>
        <taxon>Bacteria</taxon>
        <taxon>Pseudomonadati</taxon>
        <taxon>Pseudomonadota</taxon>
        <taxon>Alphaproteobacteria</taxon>
        <taxon>Hyphomicrobiales</taxon>
        <taxon>Stappiaceae</taxon>
        <taxon>Pseudovibrio</taxon>
    </lineage>
</organism>
<reference evidence="4 5" key="1">
    <citation type="journal article" date="2016" name="Front. Microbiol.">
        <title>Comparative Genomic Analysis Reveals a Diverse Repertoire of Genes Involved in Prokaryote-Eukaryote Interactions within the Pseudovibrio Genus.</title>
        <authorList>
            <person name="Romano S."/>
            <person name="Fernandez-Guerra A."/>
            <person name="Reen F.J."/>
            <person name="Glockner F.O."/>
            <person name="Crowley S.P."/>
            <person name="O'Sullivan O."/>
            <person name="Cotter P.D."/>
            <person name="Adams C."/>
            <person name="Dobson A.D."/>
            <person name="O'Gara F."/>
        </authorList>
    </citation>
    <scope>NUCLEOTIDE SEQUENCE [LARGE SCALE GENOMIC DNA]</scope>
    <source>
        <strain evidence="4 5">Ad2</strain>
    </source>
</reference>
<dbReference type="PANTHER" id="PTHR14969:SF13">
    <property type="entry name" value="AT30094P"/>
    <property type="match status" value="1"/>
</dbReference>